<evidence type="ECO:0000259" key="2">
    <source>
        <dbReference type="Pfam" id="PF05699"/>
    </source>
</evidence>
<feature type="non-terminal residue" evidence="3">
    <location>
        <position position="1"/>
    </location>
</feature>
<dbReference type="GO" id="GO:0046983">
    <property type="term" value="F:protein dimerization activity"/>
    <property type="evidence" value="ECO:0007669"/>
    <property type="project" value="InterPro"/>
</dbReference>
<dbReference type="InterPro" id="IPR052035">
    <property type="entry name" value="ZnF_BED_domain_contain"/>
</dbReference>
<comment type="caution">
    <text evidence="3">The sequence shown here is derived from an EMBL/GenBank/DDBJ whole genome shotgun (WGS) entry which is preliminary data.</text>
</comment>
<dbReference type="SUPFAM" id="SSF53098">
    <property type="entry name" value="Ribonuclease H-like"/>
    <property type="match status" value="1"/>
</dbReference>
<feature type="domain" description="HAT C-terminal dimerisation" evidence="2">
    <location>
        <begin position="186"/>
        <end position="267"/>
    </location>
</feature>
<dbReference type="AlphaFoldDB" id="A0A5J9WPS9"/>
<dbReference type="InterPro" id="IPR012337">
    <property type="entry name" value="RNaseH-like_sf"/>
</dbReference>
<evidence type="ECO:0000313" key="4">
    <source>
        <dbReference type="Proteomes" id="UP000324897"/>
    </source>
</evidence>
<protein>
    <recommendedName>
        <fullName evidence="2">HAT C-terminal dimerisation domain-containing protein</fullName>
    </recommendedName>
</protein>
<name>A0A5J9WPS9_9POAL</name>
<evidence type="ECO:0000313" key="3">
    <source>
        <dbReference type="EMBL" id="TVU49284.1"/>
    </source>
</evidence>
<dbReference type="Proteomes" id="UP000324897">
    <property type="component" value="Chromosome 6"/>
</dbReference>
<dbReference type="OrthoDB" id="691693at2759"/>
<accession>A0A5J9WPS9</accession>
<dbReference type="EMBL" id="RWGY01000002">
    <property type="protein sequence ID" value="TVU49284.1"/>
    <property type="molecule type" value="Genomic_DNA"/>
</dbReference>
<dbReference type="GO" id="GO:0005634">
    <property type="term" value="C:nucleus"/>
    <property type="evidence" value="ECO:0007669"/>
    <property type="project" value="UniProtKB-SubCell"/>
</dbReference>
<reference evidence="3 4" key="1">
    <citation type="journal article" date="2019" name="Sci. Rep.">
        <title>A high-quality genome of Eragrostis curvula grass provides insights into Poaceae evolution and supports new strategies to enhance forage quality.</title>
        <authorList>
            <person name="Carballo J."/>
            <person name="Santos B.A.C.M."/>
            <person name="Zappacosta D."/>
            <person name="Garbus I."/>
            <person name="Selva J.P."/>
            <person name="Gallo C.A."/>
            <person name="Diaz A."/>
            <person name="Albertini E."/>
            <person name="Caccamo M."/>
            <person name="Echenique V."/>
        </authorList>
    </citation>
    <scope>NUCLEOTIDE SEQUENCE [LARGE SCALE GENOMIC DNA]</scope>
    <source>
        <strain evidence="4">cv. Victoria</strain>
        <tissue evidence="3">Leaf</tissue>
    </source>
</reference>
<keyword evidence="4" id="KW-1185">Reference proteome</keyword>
<dbReference type="PANTHER" id="PTHR46481:SF5">
    <property type="entry name" value="OS08G0393150 PROTEIN"/>
    <property type="match status" value="1"/>
</dbReference>
<dbReference type="InterPro" id="IPR008906">
    <property type="entry name" value="HATC_C_dom"/>
</dbReference>
<dbReference type="Gramene" id="TVU49284">
    <property type="protein sequence ID" value="TVU49284"/>
    <property type="gene ID" value="EJB05_00590"/>
</dbReference>
<sequence>MAQGAEAAARGSWVRVDVGGDRLRHRRRGALLLWRRRLLLARTSGEGGVARADQRRGRKSRQQPERTDSTRPRLLTWTTQQGYALGSDMFMKAEFLHFRCAAHVLNIMVQQGVKIISRAISRVRDIVKVVTSTPSRLQIFNSIAEKCELRTKSGMIIDVPHRWNATYDMLHEALEYKVALDRFAVEQYQAAPSDVDWQKAEAPFRLVEKNSDAYPVLSLMARDFLAIPVSTVSSESAFSMAGRIIGKERTSLAAGTLEALICSKDWFIGFTQEDEGQPMEGRRFFDQEDEEDLCTCSITYLYKENA</sequence>
<feature type="region of interest" description="Disordered" evidence="1">
    <location>
        <begin position="49"/>
        <end position="73"/>
    </location>
</feature>
<proteinExistence type="predicted"/>
<dbReference type="GO" id="GO:0008270">
    <property type="term" value="F:zinc ion binding"/>
    <property type="evidence" value="ECO:0007669"/>
    <property type="project" value="UniProtKB-KW"/>
</dbReference>
<feature type="compositionally biased region" description="Basic and acidic residues" evidence="1">
    <location>
        <begin position="62"/>
        <end position="71"/>
    </location>
</feature>
<dbReference type="Pfam" id="PF05699">
    <property type="entry name" value="Dimer_Tnp_hAT"/>
    <property type="match status" value="1"/>
</dbReference>
<gene>
    <name evidence="3" type="ORF">EJB05_00590</name>
</gene>
<evidence type="ECO:0000256" key="1">
    <source>
        <dbReference type="SAM" id="MobiDB-lite"/>
    </source>
</evidence>
<organism evidence="3 4">
    <name type="scientific">Eragrostis curvula</name>
    <name type="common">weeping love grass</name>
    <dbReference type="NCBI Taxonomy" id="38414"/>
    <lineage>
        <taxon>Eukaryota</taxon>
        <taxon>Viridiplantae</taxon>
        <taxon>Streptophyta</taxon>
        <taxon>Embryophyta</taxon>
        <taxon>Tracheophyta</taxon>
        <taxon>Spermatophyta</taxon>
        <taxon>Magnoliopsida</taxon>
        <taxon>Liliopsida</taxon>
        <taxon>Poales</taxon>
        <taxon>Poaceae</taxon>
        <taxon>PACMAD clade</taxon>
        <taxon>Chloridoideae</taxon>
        <taxon>Eragrostideae</taxon>
        <taxon>Eragrostidinae</taxon>
        <taxon>Eragrostis</taxon>
    </lineage>
</organism>
<dbReference type="PANTHER" id="PTHR46481">
    <property type="entry name" value="ZINC FINGER BED DOMAIN-CONTAINING PROTEIN 4"/>
    <property type="match status" value="1"/>
</dbReference>